<dbReference type="SUPFAM" id="SSF54637">
    <property type="entry name" value="Thioesterase/thiol ester dehydrase-isomerase"/>
    <property type="match status" value="1"/>
</dbReference>
<reference evidence="10 11" key="1">
    <citation type="submission" date="2019-02" db="EMBL/GenBank/DDBJ databases">
        <title>Aquabacterium sp. strain KMB7.</title>
        <authorList>
            <person name="Chen W.-M."/>
        </authorList>
    </citation>
    <scope>NUCLEOTIDE SEQUENCE [LARGE SCALE GENOMIC DNA]</scope>
    <source>
        <strain evidence="10 11">KMB7</strain>
    </source>
</reference>
<keyword evidence="11" id="KW-1185">Reference proteome</keyword>
<gene>
    <name evidence="9 10" type="primary">fabZ</name>
    <name evidence="10" type="ORF">EYS42_04415</name>
</gene>
<dbReference type="PANTHER" id="PTHR30272">
    <property type="entry name" value="3-HYDROXYACYL-[ACYL-CARRIER-PROTEIN] DEHYDRATASE"/>
    <property type="match status" value="1"/>
</dbReference>
<name>A0A4Q9H5B7_9BURK</name>
<dbReference type="EMBL" id="SIXI01000002">
    <property type="protein sequence ID" value="TBO32994.1"/>
    <property type="molecule type" value="Genomic_DNA"/>
</dbReference>
<dbReference type="NCBIfam" id="TIGR01750">
    <property type="entry name" value="fabZ"/>
    <property type="match status" value="1"/>
</dbReference>
<dbReference type="EC" id="4.2.1.59" evidence="9"/>
<dbReference type="GO" id="GO:0016020">
    <property type="term" value="C:membrane"/>
    <property type="evidence" value="ECO:0007669"/>
    <property type="project" value="GOC"/>
</dbReference>
<feature type="active site" evidence="9">
    <location>
        <position position="49"/>
    </location>
</feature>
<evidence type="ECO:0000256" key="5">
    <source>
        <dbReference type="ARBA" id="ARBA00022556"/>
    </source>
</evidence>
<dbReference type="GO" id="GO:0019171">
    <property type="term" value="F:(3R)-hydroxyacyl-[acyl-carrier-protein] dehydratase activity"/>
    <property type="evidence" value="ECO:0007669"/>
    <property type="project" value="UniProtKB-EC"/>
</dbReference>
<dbReference type="AlphaFoldDB" id="A0A4Q9H5B7"/>
<organism evidence="10 11">
    <name type="scientific">Aquabacterium lacunae</name>
    <dbReference type="NCBI Taxonomy" id="2528630"/>
    <lineage>
        <taxon>Bacteria</taxon>
        <taxon>Pseudomonadati</taxon>
        <taxon>Pseudomonadota</taxon>
        <taxon>Betaproteobacteria</taxon>
        <taxon>Burkholderiales</taxon>
        <taxon>Aquabacterium</taxon>
    </lineage>
</organism>
<sequence length="147" mass="16807">MMDIHKILELLPHRYPILLVDRVLEITDDHNRIRALKNVTFNEPFFQGHFPHRPVMPGVMMLEALAQAAALLAFSTRGIVSDDKSVYYFVGIDNARFKRPVEPGDQLILDVQIERAKAGIYKFKAKGLVDEQVAVEADLMCTMRRID</sequence>
<dbReference type="InterPro" id="IPR010084">
    <property type="entry name" value="FabZ"/>
</dbReference>
<dbReference type="Pfam" id="PF07977">
    <property type="entry name" value="FabA"/>
    <property type="match status" value="1"/>
</dbReference>
<comment type="function">
    <text evidence="8 9">Involved in unsaturated fatty acids biosynthesis. Catalyzes the dehydration of short chain beta-hydroxyacyl-ACPs and long chain saturated and unsaturated beta-hydroxyacyl-ACPs.</text>
</comment>
<comment type="similarity">
    <text evidence="2 9">Belongs to the thioester dehydratase family. FabZ subfamily.</text>
</comment>
<dbReference type="InterPro" id="IPR013114">
    <property type="entry name" value="FabA_FabZ"/>
</dbReference>
<evidence type="ECO:0000256" key="4">
    <source>
        <dbReference type="ARBA" id="ARBA00022516"/>
    </source>
</evidence>
<dbReference type="InterPro" id="IPR029069">
    <property type="entry name" value="HotDog_dom_sf"/>
</dbReference>
<protein>
    <recommendedName>
        <fullName evidence="9">3-hydroxyacyl-[acyl-carrier-protein] dehydratase FabZ</fullName>
        <ecNumber evidence="9">4.2.1.59</ecNumber>
    </recommendedName>
    <alternativeName>
        <fullName evidence="9">(3R)-hydroxymyristoyl-[acyl-carrier-protein] dehydratase</fullName>
        <shortName evidence="9">(3R)-hydroxymyristoyl-ACP dehydrase</shortName>
    </alternativeName>
    <alternativeName>
        <fullName evidence="9">Beta-hydroxyacyl-ACP dehydratase</fullName>
    </alternativeName>
</protein>
<evidence type="ECO:0000256" key="6">
    <source>
        <dbReference type="ARBA" id="ARBA00023098"/>
    </source>
</evidence>
<comment type="caution">
    <text evidence="10">The sequence shown here is derived from an EMBL/GenBank/DDBJ whole genome shotgun (WGS) entry which is preliminary data.</text>
</comment>
<evidence type="ECO:0000256" key="2">
    <source>
        <dbReference type="ARBA" id="ARBA00009174"/>
    </source>
</evidence>
<dbReference type="FunFam" id="3.10.129.10:FF:000001">
    <property type="entry name" value="3-hydroxyacyl-[acyl-carrier-protein] dehydratase FabZ"/>
    <property type="match status" value="1"/>
</dbReference>
<dbReference type="GO" id="GO:0006633">
    <property type="term" value="P:fatty acid biosynthetic process"/>
    <property type="evidence" value="ECO:0007669"/>
    <property type="project" value="UniProtKB-UniRule"/>
</dbReference>
<keyword evidence="3 9" id="KW-0963">Cytoplasm</keyword>
<keyword evidence="7 9" id="KW-0456">Lyase</keyword>
<keyword evidence="6 9" id="KW-0443">Lipid metabolism</keyword>
<dbReference type="HAMAP" id="MF_00406">
    <property type="entry name" value="FabZ"/>
    <property type="match status" value="1"/>
</dbReference>
<evidence type="ECO:0000256" key="9">
    <source>
        <dbReference type="HAMAP-Rule" id="MF_00406"/>
    </source>
</evidence>
<evidence type="ECO:0000313" key="11">
    <source>
        <dbReference type="Proteomes" id="UP000292120"/>
    </source>
</evidence>
<comment type="catalytic activity">
    <reaction evidence="9">
        <text>a (3R)-hydroxyacyl-[ACP] = a (2E)-enoyl-[ACP] + H2O</text>
        <dbReference type="Rhea" id="RHEA:13097"/>
        <dbReference type="Rhea" id="RHEA-COMP:9925"/>
        <dbReference type="Rhea" id="RHEA-COMP:9945"/>
        <dbReference type="ChEBI" id="CHEBI:15377"/>
        <dbReference type="ChEBI" id="CHEBI:78784"/>
        <dbReference type="ChEBI" id="CHEBI:78827"/>
        <dbReference type="EC" id="4.2.1.59"/>
    </reaction>
</comment>
<evidence type="ECO:0000256" key="3">
    <source>
        <dbReference type="ARBA" id="ARBA00022490"/>
    </source>
</evidence>
<dbReference type="CDD" id="cd01288">
    <property type="entry name" value="FabZ"/>
    <property type="match status" value="1"/>
</dbReference>
<dbReference type="GO" id="GO:0009245">
    <property type="term" value="P:lipid A biosynthetic process"/>
    <property type="evidence" value="ECO:0007669"/>
    <property type="project" value="UniProtKB-UniRule"/>
</dbReference>
<evidence type="ECO:0000256" key="1">
    <source>
        <dbReference type="ARBA" id="ARBA00004496"/>
    </source>
</evidence>
<comment type="subcellular location">
    <subcellularLocation>
        <location evidence="1 9">Cytoplasm</location>
    </subcellularLocation>
</comment>
<accession>A0A4Q9H5B7</accession>
<dbReference type="GO" id="GO:0005737">
    <property type="term" value="C:cytoplasm"/>
    <property type="evidence" value="ECO:0007669"/>
    <property type="project" value="UniProtKB-SubCell"/>
</dbReference>
<dbReference type="Gene3D" id="3.10.129.10">
    <property type="entry name" value="Hotdog Thioesterase"/>
    <property type="match status" value="1"/>
</dbReference>
<evidence type="ECO:0000256" key="8">
    <source>
        <dbReference type="ARBA" id="ARBA00025049"/>
    </source>
</evidence>
<evidence type="ECO:0000313" key="10">
    <source>
        <dbReference type="EMBL" id="TBO32994.1"/>
    </source>
</evidence>
<proteinExistence type="inferred from homology"/>
<dbReference type="OrthoDB" id="9772788at2"/>
<keyword evidence="4 9" id="KW-0444">Lipid biosynthesis</keyword>
<dbReference type="NCBIfam" id="NF000582">
    <property type="entry name" value="PRK00006.1"/>
    <property type="match status" value="1"/>
</dbReference>
<dbReference type="Proteomes" id="UP000292120">
    <property type="component" value="Unassembled WGS sequence"/>
</dbReference>
<keyword evidence="5 9" id="KW-0441">Lipid A biosynthesis</keyword>
<evidence type="ECO:0000256" key="7">
    <source>
        <dbReference type="ARBA" id="ARBA00023239"/>
    </source>
</evidence>
<dbReference type="RefSeq" id="WP_130967299.1">
    <property type="nucleotide sequence ID" value="NZ_SIXI01000002.1"/>
</dbReference>
<dbReference type="PANTHER" id="PTHR30272:SF1">
    <property type="entry name" value="3-HYDROXYACYL-[ACYL-CARRIER-PROTEIN] DEHYDRATASE"/>
    <property type="match status" value="1"/>
</dbReference>